<reference evidence="2" key="2">
    <citation type="submission" date="2015-06" db="UniProtKB">
        <authorList>
            <consortium name="EnsemblMetazoa"/>
        </authorList>
    </citation>
    <scope>IDENTIFICATION</scope>
</reference>
<protein>
    <submittedName>
        <fullName evidence="2">Uncharacterized protein</fullName>
    </submittedName>
</protein>
<dbReference type="AlphaFoldDB" id="T1KCU7"/>
<dbReference type="SMART" id="SM00696">
    <property type="entry name" value="DM9"/>
    <property type="match status" value="1"/>
</dbReference>
<keyword evidence="1" id="KW-0472">Membrane</keyword>
<name>T1KCU7_TETUR</name>
<reference evidence="3" key="1">
    <citation type="submission" date="2011-08" db="EMBL/GenBank/DDBJ databases">
        <authorList>
            <person name="Rombauts S."/>
        </authorList>
    </citation>
    <scope>NUCLEOTIDE SEQUENCE</scope>
    <source>
        <strain evidence="3">London</strain>
    </source>
</reference>
<sequence length="225" mass="24697">MELESNLNEISSSWNSNFTRKKLAFIGTGLLVATAICISVIVGVKSSSSKAPSTTSLTSFTEKMNSMRGEIKWVSYNSDNYSLTDAFAGGTGSNGKTVYVCRAKHLANNRRDYELIPGTFDPTDSLCKVPYGYKANEHREFDLLVTKNPSQLVWEEESNGGLRNGAISGGHTAYDKELYVARFSNSGYKVLGELYPARKAASGPVGRDETHRQAYQLLCFADFAI</sequence>
<dbReference type="Proteomes" id="UP000015104">
    <property type="component" value="Unassembled WGS sequence"/>
</dbReference>
<keyword evidence="1" id="KW-1133">Transmembrane helix</keyword>
<dbReference type="KEGG" id="tut:107362936"/>
<dbReference type="EnsemblMetazoa" id="tetur09g00550.1">
    <property type="protein sequence ID" value="tetur09g00550.1"/>
    <property type="gene ID" value="tetur09g00550"/>
</dbReference>
<organism evidence="2 3">
    <name type="scientific">Tetranychus urticae</name>
    <name type="common">Two-spotted spider mite</name>
    <dbReference type="NCBI Taxonomy" id="32264"/>
    <lineage>
        <taxon>Eukaryota</taxon>
        <taxon>Metazoa</taxon>
        <taxon>Ecdysozoa</taxon>
        <taxon>Arthropoda</taxon>
        <taxon>Chelicerata</taxon>
        <taxon>Arachnida</taxon>
        <taxon>Acari</taxon>
        <taxon>Acariformes</taxon>
        <taxon>Trombidiformes</taxon>
        <taxon>Prostigmata</taxon>
        <taxon>Eleutherengona</taxon>
        <taxon>Raphignathae</taxon>
        <taxon>Tetranychoidea</taxon>
        <taxon>Tetranychidae</taxon>
        <taxon>Tetranychus</taxon>
    </lineage>
</organism>
<gene>
    <name evidence="2" type="primary">107362936</name>
</gene>
<dbReference type="PANTHER" id="PTHR31649">
    <property type="entry name" value="AGAP009604-PA"/>
    <property type="match status" value="1"/>
</dbReference>
<dbReference type="InterPro" id="IPR006616">
    <property type="entry name" value="DM9_repeat"/>
</dbReference>
<dbReference type="Pfam" id="PF11901">
    <property type="entry name" value="DM9"/>
    <property type="match status" value="1"/>
</dbReference>
<accession>T1KCU7</accession>
<dbReference type="EMBL" id="CAEY01001996">
    <property type="status" value="NOT_ANNOTATED_CDS"/>
    <property type="molecule type" value="Genomic_DNA"/>
</dbReference>
<dbReference type="HOGENOM" id="CLU_103925_0_0_1"/>
<dbReference type="OMA" id="RADINGF"/>
<keyword evidence="3" id="KW-1185">Reference proteome</keyword>
<dbReference type="OrthoDB" id="2142040at2759"/>
<keyword evidence="1" id="KW-0812">Transmembrane</keyword>
<feature type="transmembrane region" description="Helical" evidence="1">
    <location>
        <begin position="23"/>
        <end position="44"/>
    </location>
</feature>
<evidence type="ECO:0000313" key="3">
    <source>
        <dbReference type="Proteomes" id="UP000015104"/>
    </source>
</evidence>
<dbReference type="PANTHER" id="PTHR31649:SF11">
    <property type="entry name" value="PROTEIN UNZIPPED"/>
    <property type="match status" value="1"/>
</dbReference>
<evidence type="ECO:0000313" key="2">
    <source>
        <dbReference type="EnsemblMetazoa" id="tetur09g00550.1"/>
    </source>
</evidence>
<proteinExistence type="predicted"/>
<evidence type="ECO:0000256" key="1">
    <source>
        <dbReference type="SAM" id="Phobius"/>
    </source>
</evidence>